<dbReference type="InterPro" id="IPR018714">
    <property type="entry name" value="DUF2237"/>
</dbReference>
<sequence length="163" mass="17593">MLTRLARLLRAKPTTHRAASSMVIETSKLSVLHGPLQPHTQPGDTTHPTGFARDGYCWGLAEDRGEHFVAGVVTKEFLEFSAARGNDLSTPRPGFVGLTDGCRWCLCVARWKEALVASERLGERVVPRVDLAATAMDTLRSVRLEDLRRFAWPGGGGGPGGGA</sequence>
<dbReference type="Gene3D" id="3.30.56.110">
    <property type="entry name" value="Protein of unknown function DUF2237"/>
    <property type="match status" value="1"/>
</dbReference>
<gene>
    <name evidence="1" type="ORF">LOC62_02G003249</name>
</gene>
<organism evidence="1 2">
    <name type="scientific">Vanrija pseudolonga</name>
    <dbReference type="NCBI Taxonomy" id="143232"/>
    <lineage>
        <taxon>Eukaryota</taxon>
        <taxon>Fungi</taxon>
        <taxon>Dikarya</taxon>
        <taxon>Basidiomycota</taxon>
        <taxon>Agaricomycotina</taxon>
        <taxon>Tremellomycetes</taxon>
        <taxon>Trichosporonales</taxon>
        <taxon>Trichosporonaceae</taxon>
        <taxon>Vanrija</taxon>
    </lineage>
</organism>
<accession>A0AAF0YA01</accession>
<dbReference type="Pfam" id="PF09996">
    <property type="entry name" value="DUF2237"/>
    <property type="match status" value="1"/>
</dbReference>
<dbReference type="PANTHER" id="PTHR37466">
    <property type="entry name" value="SLR1628 PROTEIN"/>
    <property type="match status" value="1"/>
</dbReference>
<dbReference type="GeneID" id="87806495"/>
<dbReference type="PANTHER" id="PTHR37466:SF1">
    <property type="entry name" value="SLR1628 PROTEIN"/>
    <property type="match status" value="1"/>
</dbReference>
<keyword evidence="2" id="KW-1185">Reference proteome</keyword>
<evidence type="ECO:0000313" key="2">
    <source>
        <dbReference type="Proteomes" id="UP000827549"/>
    </source>
</evidence>
<protein>
    <recommendedName>
        <fullName evidence="3">DUF2237 domain-containing protein</fullName>
    </recommendedName>
</protein>
<reference evidence="1" key="1">
    <citation type="submission" date="2023-10" db="EMBL/GenBank/DDBJ databases">
        <authorList>
            <person name="Noh H."/>
        </authorList>
    </citation>
    <scope>NUCLEOTIDE SEQUENCE</scope>
    <source>
        <strain evidence="1">DUCC4014</strain>
    </source>
</reference>
<dbReference type="EMBL" id="CP086715">
    <property type="protein sequence ID" value="WOO79733.1"/>
    <property type="molecule type" value="Genomic_DNA"/>
</dbReference>
<evidence type="ECO:0000313" key="1">
    <source>
        <dbReference type="EMBL" id="WOO79733.1"/>
    </source>
</evidence>
<proteinExistence type="predicted"/>
<evidence type="ECO:0008006" key="3">
    <source>
        <dbReference type="Google" id="ProtNLM"/>
    </source>
</evidence>
<dbReference type="RefSeq" id="XP_062625765.1">
    <property type="nucleotide sequence ID" value="XM_062769780.1"/>
</dbReference>
<dbReference type="AlphaFoldDB" id="A0AAF0YA01"/>
<dbReference type="Proteomes" id="UP000827549">
    <property type="component" value="Chromosome 2"/>
</dbReference>
<name>A0AAF0YA01_9TREE</name>